<dbReference type="Pfam" id="PF01266">
    <property type="entry name" value="DAO"/>
    <property type="match status" value="1"/>
</dbReference>
<dbReference type="InterPro" id="IPR036188">
    <property type="entry name" value="FAD/NAD-bd_sf"/>
</dbReference>
<dbReference type="GO" id="GO:0055130">
    <property type="term" value="P:D-alanine catabolic process"/>
    <property type="evidence" value="ECO:0007669"/>
    <property type="project" value="TreeGrafter"/>
</dbReference>
<dbReference type="InterPro" id="IPR006076">
    <property type="entry name" value="FAD-dep_OxRdtase"/>
</dbReference>
<dbReference type="GO" id="GO:0005737">
    <property type="term" value="C:cytoplasm"/>
    <property type="evidence" value="ECO:0007669"/>
    <property type="project" value="TreeGrafter"/>
</dbReference>
<dbReference type="SUPFAM" id="SSF51905">
    <property type="entry name" value="FAD/NAD(P)-binding domain"/>
    <property type="match status" value="1"/>
</dbReference>
<evidence type="ECO:0000313" key="5">
    <source>
        <dbReference type="Proteomes" id="UP000284395"/>
    </source>
</evidence>
<evidence type="ECO:0000313" key="4">
    <source>
        <dbReference type="EMBL" id="RKF18937.1"/>
    </source>
</evidence>
<feature type="domain" description="FAD dependent oxidoreductase" evidence="3">
    <location>
        <begin position="69"/>
        <end position="463"/>
    </location>
</feature>
<dbReference type="PANTHER" id="PTHR13847:SF280">
    <property type="entry name" value="D-AMINO ACID DEHYDROGENASE"/>
    <property type="match status" value="1"/>
</dbReference>
<comment type="caution">
    <text evidence="4">The sequence shown here is derived from an EMBL/GenBank/DDBJ whole genome shotgun (WGS) entry which is preliminary data.</text>
</comment>
<evidence type="ECO:0000256" key="1">
    <source>
        <dbReference type="ARBA" id="ARBA00009410"/>
    </source>
</evidence>
<name>A0A420EE16_9SPHN</name>
<comment type="similarity">
    <text evidence="1">Belongs to the DadA oxidoreductase family.</text>
</comment>
<dbReference type="Proteomes" id="UP000284395">
    <property type="component" value="Unassembled WGS sequence"/>
</dbReference>
<gene>
    <name evidence="4" type="ORF">D6851_14160</name>
</gene>
<dbReference type="EMBL" id="RAPF01000008">
    <property type="protein sequence ID" value="RKF18937.1"/>
    <property type="molecule type" value="Genomic_DNA"/>
</dbReference>
<dbReference type="Gene3D" id="3.30.9.10">
    <property type="entry name" value="D-Amino Acid Oxidase, subunit A, domain 2"/>
    <property type="match status" value="1"/>
</dbReference>
<evidence type="ECO:0000256" key="2">
    <source>
        <dbReference type="ARBA" id="ARBA00023002"/>
    </source>
</evidence>
<evidence type="ECO:0000259" key="3">
    <source>
        <dbReference type="Pfam" id="PF01266"/>
    </source>
</evidence>
<keyword evidence="2" id="KW-0560">Oxidoreductase</keyword>
<protein>
    <submittedName>
        <fullName evidence="4">FAD-dependent oxidoreductase</fullName>
    </submittedName>
</protein>
<sequence>MCLHIGNVGPIVVLAPSIYSCRPIARPCPQLYALQSSPCSGPAGDRILKQTFPGQKDNSGILTRKARHVTVIGGGVVGMATAYALARRGHRVTVLEAESGPAMRTSYANGAQLSYVYTDALANAALWKSLPKLALGRDPSFRMRVSLSPAFLSWLAKFTGQMNSRAFERNTLAVLALAEESRQAMENLLTQHPIAFSYERPGKLHLYENATSYAAAQRIMTLKARYGVQQFALNPQEAVMCEPALENVAQRLAGAIHSPGEEVGDPFQFTRAVSQLLRDDYDIALRYRARVKRLKQQGHQWVLTLTSGEELVQDDVVLCTGPEANQLLRPLGLPQLIQAMKGYSITAPLGKRAPLVSITDTPRKIVFARLGDRMRIAGLAEIGVSSSQVEPNRLATLVRLAREALPEAADYDAITDHWAGLRPMTPNSQPIISHPRTGLYLNCGHGMLGWTLAMGSAERVARMFETSAC</sequence>
<organism evidence="4 5">
    <name type="scientific">Altericroceibacterium spongiae</name>
    <dbReference type="NCBI Taxonomy" id="2320269"/>
    <lineage>
        <taxon>Bacteria</taxon>
        <taxon>Pseudomonadati</taxon>
        <taxon>Pseudomonadota</taxon>
        <taxon>Alphaproteobacteria</taxon>
        <taxon>Sphingomonadales</taxon>
        <taxon>Erythrobacteraceae</taxon>
        <taxon>Altericroceibacterium</taxon>
    </lineage>
</organism>
<proteinExistence type="inferred from homology"/>
<dbReference type="SUPFAM" id="SSF54373">
    <property type="entry name" value="FAD-linked reductases, C-terminal domain"/>
    <property type="match status" value="1"/>
</dbReference>
<dbReference type="GO" id="GO:0005886">
    <property type="term" value="C:plasma membrane"/>
    <property type="evidence" value="ECO:0007669"/>
    <property type="project" value="TreeGrafter"/>
</dbReference>
<dbReference type="Gene3D" id="3.50.50.60">
    <property type="entry name" value="FAD/NAD(P)-binding domain"/>
    <property type="match status" value="2"/>
</dbReference>
<dbReference type="PANTHER" id="PTHR13847">
    <property type="entry name" value="SARCOSINE DEHYDROGENASE-RELATED"/>
    <property type="match status" value="1"/>
</dbReference>
<dbReference type="GO" id="GO:0008718">
    <property type="term" value="F:D-amino-acid dehydrogenase activity"/>
    <property type="evidence" value="ECO:0007669"/>
    <property type="project" value="TreeGrafter"/>
</dbReference>
<accession>A0A420EE16</accession>
<reference evidence="4 5" key="1">
    <citation type="submission" date="2018-09" db="EMBL/GenBank/DDBJ databases">
        <title>Altererythrobacter spongiae sp. nov., isolated from a marine sponge.</title>
        <authorList>
            <person name="Zhuang L."/>
            <person name="Luo L."/>
        </authorList>
    </citation>
    <scope>NUCLEOTIDE SEQUENCE [LARGE SCALE GENOMIC DNA]</scope>
    <source>
        <strain evidence="4 5">HN-Y73</strain>
    </source>
</reference>
<keyword evidence="5" id="KW-1185">Reference proteome</keyword>
<dbReference type="AlphaFoldDB" id="A0A420EE16"/>
<dbReference type="OrthoDB" id="9805337at2"/>